<sequence>MREQMVEQTVRLLLIGVFVLFLSWAFVEGAFQYMLDNTTVILHLALQHLQLVGVSALLAIIFAVPVGIVVTRPRFKFLEWFAVNFANIGQTVPSLAILALVMSYLGLGFYTAVFALWIASLLPILRNTITGIKQVDQAVLDAGKGMGMTARQILWKLELPNAAYAIFAGIRTSIVINVGTAALAFLIGGGGLGDLIFTGIALHNTGIMLAGALPVTFLALTLDYVLGKLETVMISKGLQRTTDAV</sequence>
<comment type="similarity">
    <text evidence="6">Belongs to the binding-protein-dependent transport system permease family.</text>
</comment>
<proteinExistence type="inferred from homology"/>
<organism evidence="8 9">
    <name type="scientific">Caldalkalibacillus uzonensis</name>
    <dbReference type="NCBI Taxonomy" id="353224"/>
    <lineage>
        <taxon>Bacteria</taxon>
        <taxon>Bacillati</taxon>
        <taxon>Bacillota</taxon>
        <taxon>Bacilli</taxon>
        <taxon>Bacillales</taxon>
        <taxon>Bacillaceae</taxon>
        <taxon>Caldalkalibacillus</taxon>
    </lineage>
</organism>
<keyword evidence="3 6" id="KW-0812">Transmembrane</keyword>
<evidence type="ECO:0000313" key="9">
    <source>
        <dbReference type="Proteomes" id="UP001232445"/>
    </source>
</evidence>
<keyword evidence="4 6" id="KW-1133">Transmembrane helix</keyword>
<evidence type="ECO:0000259" key="7">
    <source>
        <dbReference type="PROSITE" id="PS50928"/>
    </source>
</evidence>
<dbReference type="Gene3D" id="1.10.3720.10">
    <property type="entry name" value="MetI-like"/>
    <property type="match status" value="1"/>
</dbReference>
<protein>
    <submittedName>
        <fullName evidence="8">Osmoprotectant transport system permease protein</fullName>
    </submittedName>
</protein>
<comment type="subcellular location">
    <subcellularLocation>
        <location evidence="6">Cell membrane</location>
        <topology evidence="6">Multi-pass membrane protein</topology>
    </subcellularLocation>
    <subcellularLocation>
        <location evidence="1">Membrane</location>
        <topology evidence="1">Multi-pass membrane protein</topology>
    </subcellularLocation>
</comment>
<feature type="transmembrane region" description="Helical" evidence="6">
    <location>
        <begin position="162"/>
        <end position="187"/>
    </location>
</feature>
<reference evidence="8 9" key="1">
    <citation type="submission" date="2023-07" db="EMBL/GenBank/DDBJ databases">
        <title>Genomic Encyclopedia of Type Strains, Phase IV (KMG-IV): sequencing the most valuable type-strain genomes for metagenomic binning, comparative biology and taxonomic classification.</title>
        <authorList>
            <person name="Goeker M."/>
        </authorList>
    </citation>
    <scope>NUCLEOTIDE SEQUENCE [LARGE SCALE GENOMIC DNA]</scope>
    <source>
        <strain evidence="8 9">DSM 17740</strain>
    </source>
</reference>
<feature type="domain" description="ABC transmembrane type-1" evidence="7">
    <location>
        <begin position="45"/>
        <end position="226"/>
    </location>
</feature>
<keyword evidence="5 6" id="KW-0472">Membrane</keyword>
<dbReference type="Pfam" id="PF00528">
    <property type="entry name" value="BPD_transp_1"/>
    <property type="match status" value="1"/>
</dbReference>
<dbReference type="PANTHER" id="PTHR30177">
    <property type="entry name" value="GLYCINE BETAINE/L-PROLINE TRANSPORT SYSTEM PERMEASE PROTEIN PROW"/>
    <property type="match status" value="1"/>
</dbReference>
<evidence type="ECO:0000256" key="1">
    <source>
        <dbReference type="ARBA" id="ARBA00004141"/>
    </source>
</evidence>
<feature type="transmembrane region" description="Helical" evidence="6">
    <location>
        <begin position="51"/>
        <end position="70"/>
    </location>
</feature>
<comment type="caution">
    <text evidence="8">The sequence shown here is derived from an EMBL/GenBank/DDBJ whole genome shotgun (WGS) entry which is preliminary data.</text>
</comment>
<feature type="transmembrane region" description="Helical" evidence="6">
    <location>
        <begin position="77"/>
        <end position="101"/>
    </location>
</feature>
<evidence type="ECO:0000256" key="3">
    <source>
        <dbReference type="ARBA" id="ARBA00022692"/>
    </source>
</evidence>
<evidence type="ECO:0000256" key="6">
    <source>
        <dbReference type="RuleBase" id="RU363032"/>
    </source>
</evidence>
<dbReference type="RefSeq" id="WP_307334483.1">
    <property type="nucleotide sequence ID" value="NZ_JAUSUQ010000001.1"/>
</dbReference>
<feature type="transmembrane region" description="Helical" evidence="6">
    <location>
        <begin position="12"/>
        <end position="31"/>
    </location>
</feature>
<evidence type="ECO:0000256" key="2">
    <source>
        <dbReference type="ARBA" id="ARBA00022448"/>
    </source>
</evidence>
<dbReference type="CDD" id="cd06261">
    <property type="entry name" value="TM_PBP2"/>
    <property type="match status" value="1"/>
</dbReference>
<dbReference type="InterPro" id="IPR035906">
    <property type="entry name" value="MetI-like_sf"/>
</dbReference>
<evidence type="ECO:0000313" key="8">
    <source>
        <dbReference type="EMBL" id="MDQ0337401.1"/>
    </source>
</evidence>
<dbReference type="PANTHER" id="PTHR30177:SF4">
    <property type="entry name" value="OSMOPROTECTANT IMPORT PERMEASE PROTEIN OSMW"/>
    <property type="match status" value="1"/>
</dbReference>
<feature type="transmembrane region" description="Helical" evidence="6">
    <location>
        <begin position="207"/>
        <end position="226"/>
    </location>
</feature>
<dbReference type="PROSITE" id="PS50928">
    <property type="entry name" value="ABC_TM1"/>
    <property type="match status" value="1"/>
</dbReference>
<dbReference type="InterPro" id="IPR051204">
    <property type="entry name" value="ABC_transp_perm/SBD"/>
</dbReference>
<gene>
    <name evidence="8" type="ORF">J2S00_000171</name>
</gene>
<dbReference type="SUPFAM" id="SSF161098">
    <property type="entry name" value="MetI-like"/>
    <property type="match status" value="1"/>
</dbReference>
<evidence type="ECO:0000256" key="5">
    <source>
        <dbReference type="ARBA" id="ARBA00023136"/>
    </source>
</evidence>
<evidence type="ECO:0000256" key="4">
    <source>
        <dbReference type="ARBA" id="ARBA00022989"/>
    </source>
</evidence>
<name>A0ABU0CLV6_9BACI</name>
<keyword evidence="9" id="KW-1185">Reference proteome</keyword>
<keyword evidence="2 6" id="KW-0813">Transport</keyword>
<feature type="transmembrane region" description="Helical" evidence="6">
    <location>
        <begin position="107"/>
        <end position="125"/>
    </location>
</feature>
<dbReference type="EMBL" id="JAUSUQ010000001">
    <property type="protein sequence ID" value="MDQ0337401.1"/>
    <property type="molecule type" value="Genomic_DNA"/>
</dbReference>
<dbReference type="Proteomes" id="UP001232445">
    <property type="component" value="Unassembled WGS sequence"/>
</dbReference>
<dbReference type="InterPro" id="IPR000515">
    <property type="entry name" value="MetI-like"/>
</dbReference>
<accession>A0ABU0CLV6</accession>